<accession>A0A0C3C2B0</accession>
<dbReference type="Proteomes" id="UP000053424">
    <property type="component" value="Unassembled WGS sequence"/>
</dbReference>
<evidence type="ECO:0000313" key="1">
    <source>
        <dbReference type="EMBL" id="KIM37751.1"/>
    </source>
</evidence>
<protein>
    <submittedName>
        <fullName evidence="1">Uncharacterized protein</fullName>
    </submittedName>
</protein>
<name>A0A0C3C2B0_HEBCY</name>
<evidence type="ECO:0000313" key="2">
    <source>
        <dbReference type="Proteomes" id="UP000053424"/>
    </source>
</evidence>
<reference evidence="1 2" key="1">
    <citation type="submission" date="2014-04" db="EMBL/GenBank/DDBJ databases">
        <authorList>
            <consortium name="DOE Joint Genome Institute"/>
            <person name="Kuo A."/>
            <person name="Gay G."/>
            <person name="Dore J."/>
            <person name="Kohler A."/>
            <person name="Nagy L.G."/>
            <person name="Floudas D."/>
            <person name="Copeland A."/>
            <person name="Barry K.W."/>
            <person name="Cichocki N."/>
            <person name="Veneault-Fourrey C."/>
            <person name="LaButti K."/>
            <person name="Lindquist E.A."/>
            <person name="Lipzen A."/>
            <person name="Lundell T."/>
            <person name="Morin E."/>
            <person name="Murat C."/>
            <person name="Sun H."/>
            <person name="Tunlid A."/>
            <person name="Henrissat B."/>
            <person name="Grigoriev I.V."/>
            <person name="Hibbett D.S."/>
            <person name="Martin F."/>
            <person name="Nordberg H.P."/>
            <person name="Cantor M.N."/>
            <person name="Hua S.X."/>
        </authorList>
    </citation>
    <scope>NUCLEOTIDE SEQUENCE [LARGE SCALE GENOMIC DNA]</scope>
    <source>
        <strain evidence="2">h7</strain>
    </source>
</reference>
<keyword evidence="2" id="KW-1185">Reference proteome</keyword>
<dbReference type="EMBL" id="KN831795">
    <property type="protein sequence ID" value="KIM37751.1"/>
    <property type="molecule type" value="Genomic_DNA"/>
</dbReference>
<gene>
    <name evidence="1" type="ORF">M413DRAFT_13184</name>
</gene>
<organism evidence="1 2">
    <name type="scientific">Hebeloma cylindrosporum</name>
    <dbReference type="NCBI Taxonomy" id="76867"/>
    <lineage>
        <taxon>Eukaryota</taxon>
        <taxon>Fungi</taxon>
        <taxon>Dikarya</taxon>
        <taxon>Basidiomycota</taxon>
        <taxon>Agaricomycotina</taxon>
        <taxon>Agaricomycetes</taxon>
        <taxon>Agaricomycetidae</taxon>
        <taxon>Agaricales</taxon>
        <taxon>Agaricineae</taxon>
        <taxon>Hymenogastraceae</taxon>
        <taxon>Hebeloma</taxon>
    </lineage>
</organism>
<dbReference type="HOGENOM" id="CLU_1886008_0_0_1"/>
<reference evidence="2" key="2">
    <citation type="submission" date="2015-01" db="EMBL/GenBank/DDBJ databases">
        <title>Evolutionary Origins and Diversification of the Mycorrhizal Mutualists.</title>
        <authorList>
            <consortium name="DOE Joint Genome Institute"/>
            <consortium name="Mycorrhizal Genomics Consortium"/>
            <person name="Kohler A."/>
            <person name="Kuo A."/>
            <person name="Nagy L.G."/>
            <person name="Floudas D."/>
            <person name="Copeland A."/>
            <person name="Barry K.W."/>
            <person name="Cichocki N."/>
            <person name="Veneault-Fourrey C."/>
            <person name="LaButti K."/>
            <person name="Lindquist E.A."/>
            <person name="Lipzen A."/>
            <person name="Lundell T."/>
            <person name="Morin E."/>
            <person name="Murat C."/>
            <person name="Riley R."/>
            <person name="Ohm R."/>
            <person name="Sun H."/>
            <person name="Tunlid A."/>
            <person name="Henrissat B."/>
            <person name="Grigoriev I.V."/>
            <person name="Hibbett D.S."/>
            <person name="Martin F."/>
        </authorList>
    </citation>
    <scope>NUCLEOTIDE SEQUENCE [LARGE SCALE GENOMIC DNA]</scope>
    <source>
        <strain evidence="2">h7</strain>
    </source>
</reference>
<dbReference type="AlphaFoldDB" id="A0A0C3C2B0"/>
<sequence length="135" mass="15350">MVVALGWERKQDRPIRFRVDVTAVANNVELKDRRFGGSMWMGRGGQEITRGFEEVMRILKLETEELEGRVLALCYCLKLLDAVSGRTSPPRTATRRGSGHGCAEEKKLERKVGRLERVKEGAKHAEKRNPFIITI</sequence>
<proteinExistence type="predicted"/>